<feature type="region of interest" description="Disordered" evidence="1">
    <location>
        <begin position="352"/>
        <end position="372"/>
    </location>
</feature>
<sequence>MSTRKELTGPQKWMLACAAAPMAAVGIAGGFGTYSNVIAEFGRAATAIGVVAAGEGLTLVLALTMLALTLLGQATPRVVRAGLWLAPAAAALVGVAVADGLTEQIVYAATPLAMCGAAEGLGLIARRIVIYTTGVDAEARRRTATAVQRLAYQRAVADRHPDEGRREDALRKSWRLAEQIGVDDPELAAGLIEDQRKRLRQGADEALAGMLTAAPEPARPEPVPVRTETAEEILARKLAAMSQDDAVRLAADAHPDAHPAELAAILGHYGITVDAVQVALILARQPEQHDVYRPDTADAPKVSGLHPVTVEAAVVEAASALGPDAKAREIAEHLARHRRLVVTEPYIRTALSREAKRQQGTAPATPMEGGYA</sequence>
<feature type="transmembrane region" description="Helical" evidence="2">
    <location>
        <begin position="12"/>
        <end position="32"/>
    </location>
</feature>
<name>A0A6L6X2Q7_9ACTN</name>
<keyword evidence="4" id="KW-1185">Reference proteome</keyword>
<reference evidence="3 4" key="1">
    <citation type="submission" date="2019-11" db="EMBL/GenBank/DDBJ databases">
        <title>Streptomyces typhae sp. nov., a novel endophytic actinomycete isolated from the root of cattail pollen (Typha angustifolia L.).</title>
        <authorList>
            <person name="Peng C."/>
        </authorList>
    </citation>
    <scope>NUCLEOTIDE SEQUENCE [LARGE SCALE GENOMIC DNA]</scope>
    <source>
        <strain evidence="4">p1417</strain>
    </source>
</reference>
<accession>A0A6L6X2Q7</accession>
<organism evidence="3 4">
    <name type="scientific">Streptomyces typhae</name>
    <dbReference type="NCBI Taxonomy" id="2681492"/>
    <lineage>
        <taxon>Bacteria</taxon>
        <taxon>Bacillati</taxon>
        <taxon>Actinomycetota</taxon>
        <taxon>Actinomycetes</taxon>
        <taxon>Kitasatosporales</taxon>
        <taxon>Streptomycetaceae</taxon>
        <taxon>Streptomyces</taxon>
    </lineage>
</organism>
<comment type="caution">
    <text evidence="3">The sequence shown here is derived from an EMBL/GenBank/DDBJ whole genome shotgun (WGS) entry which is preliminary data.</text>
</comment>
<feature type="transmembrane region" description="Helical" evidence="2">
    <location>
        <begin position="44"/>
        <end position="71"/>
    </location>
</feature>
<feature type="transmembrane region" description="Helical" evidence="2">
    <location>
        <begin position="78"/>
        <end position="98"/>
    </location>
</feature>
<keyword evidence="2" id="KW-1133">Transmembrane helix</keyword>
<protein>
    <recommendedName>
        <fullName evidence="5">Conjugal transfer protein</fullName>
    </recommendedName>
</protein>
<evidence type="ECO:0000313" key="4">
    <source>
        <dbReference type="Proteomes" id="UP000483802"/>
    </source>
</evidence>
<dbReference type="AlphaFoldDB" id="A0A6L6X2Q7"/>
<evidence type="ECO:0000313" key="3">
    <source>
        <dbReference type="EMBL" id="MVO87909.1"/>
    </source>
</evidence>
<dbReference type="EMBL" id="WPNZ01000014">
    <property type="protein sequence ID" value="MVO87909.1"/>
    <property type="molecule type" value="Genomic_DNA"/>
</dbReference>
<evidence type="ECO:0000256" key="1">
    <source>
        <dbReference type="SAM" id="MobiDB-lite"/>
    </source>
</evidence>
<dbReference type="Proteomes" id="UP000483802">
    <property type="component" value="Unassembled WGS sequence"/>
</dbReference>
<dbReference type="RefSeq" id="WP_157167462.1">
    <property type="nucleotide sequence ID" value="NZ_WPNZ01000014.1"/>
</dbReference>
<evidence type="ECO:0000256" key="2">
    <source>
        <dbReference type="SAM" id="Phobius"/>
    </source>
</evidence>
<evidence type="ECO:0008006" key="5">
    <source>
        <dbReference type="Google" id="ProtNLM"/>
    </source>
</evidence>
<keyword evidence="2" id="KW-0472">Membrane</keyword>
<proteinExistence type="predicted"/>
<gene>
    <name evidence="3" type="ORF">GPA10_24910</name>
</gene>
<feature type="transmembrane region" description="Helical" evidence="2">
    <location>
        <begin position="104"/>
        <end position="124"/>
    </location>
</feature>
<keyword evidence="2" id="KW-0812">Transmembrane</keyword>